<dbReference type="FunFam" id="3.40.30.10:FF:000001">
    <property type="entry name" value="Thioredoxin"/>
    <property type="match status" value="1"/>
</dbReference>
<keyword evidence="5" id="KW-0676">Redox-active center</keyword>
<dbReference type="RefSeq" id="WP_197442113.1">
    <property type="nucleotide sequence ID" value="NZ_CP036267.1"/>
</dbReference>
<evidence type="ECO:0000256" key="3">
    <source>
        <dbReference type="ARBA" id="ARBA00022982"/>
    </source>
</evidence>
<feature type="domain" description="Thioredoxin" evidence="8">
    <location>
        <begin position="19"/>
        <end position="150"/>
    </location>
</feature>
<evidence type="ECO:0000256" key="7">
    <source>
        <dbReference type="SAM" id="Phobius"/>
    </source>
</evidence>
<evidence type="ECO:0000256" key="1">
    <source>
        <dbReference type="ARBA" id="ARBA00008987"/>
    </source>
</evidence>
<dbReference type="AlphaFoldDB" id="A0A517QKL5"/>
<evidence type="ECO:0000256" key="4">
    <source>
        <dbReference type="ARBA" id="ARBA00023157"/>
    </source>
</evidence>
<keyword evidence="10" id="KW-1185">Reference proteome</keyword>
<dbReference type="InterPro" id="IPR005746">
    <property type="entry name" value="Thioredoxin"/>
</dbReference>
<feature type="transmembrane region" description="Helical" evidence="7">
    <location>
        <begin position="6"/>
        <end position="25"/>
    </location>
</feature>
<dbReference type="EMBL" id="CP036267">
    <property type="protein sequence ID" value="QDT32182.1"/>
    <property type="molecule type" value="Genomic_DNA"/>
</dbReference>
<dbReference type="PANTHER" id="PTHR45663">
    <property type="entry name" value="GEO12009P1"/>
    <property type="match status" value="1"/>
</dbReference>
<reference evidence="9 10" key="1">
    <citation type="submission" date="2019-02" db="EMBL/GenBank/DDBJ databases">
        <title>Deep-cultivation of Planctomycetes and their phenomic and genomic characterization uncovers novel biology.</title>
        <authorList>
            <person name="Wiegand S."/>
            <person name="Jogler M."/>
            <person name="Boedeker C."/>
            <person name="Pinto D."/>
            <person name="Vollmers J."/>
            <person name="Rivas-Marin E."/>
            <person name="Kohn T."/>
            <person name="Peeters S.H."/>
            <person name="Heuer A."/>
            <person name="Rast P."/>
            <person name="Oberbeckmann S."/>
            <person name="Bunk B."/>
            <person name="Jeske O."/>
            <person name="Meyerdierks A."/>
            <person name="Storesund J.E."/>
            <person name="Kallscheuer N."/>
            <person name="Luecker S."/>
            <person name="Lage O.M."/>
            <person name="Pohl T."/>
            <person name="Merkel B.J."/>
            <person name="Hornburger P."/>
            <person name="Mueller R.-W."/>
            <person name="Bruemmer F."/>
            <person name="Labrenz M."/>
            <person name="Spormann A.M."/>
            <person name="Op den Camp H."/>
            <person name="Overmann J."/>
            <person name="Amann R."/>
            <person name="Jetten M.S.M."/>
            <person name="Mascher T."/>
            <person name="Medema M.H."/>
            <person name="Devos D.P."/>
            <person name="Kaster A.-K."/>
            <person name="Ovreas L."/>
            <person name="Rohde M."/>
            <person name="Galperin M.Y."/>
            <person name="Jogler C."/>
        </authorList>
    </citation>
    <scope>NUCLEOTIDE SEQUENCE [LARGE SCALE GENOMIC DNA]</scope>
    <source>
        <strain evidence="9 10">Mal48</strain>
    </source>
</reference>
<evidence type="ECO:0000256" key="5">
    <source>
        <dbReference type="ARBA" id="ARBA00023284"/>
    </source>
</evidence>
<dbReference type="Gene3D" id="3.40.30.10">
    <property type="entry name" value="Glutaredoxin"/>
    <property type="match status" value="1"/>
</dbReference>
<gene>
    <name evidence="9" type="primary">trxA_3</name>
    <name evidence="9" type="ORF">Mal48_14240</name>
</gene>
<evidence type="ECO:0000256" key="2">
    <source>
        <dbReference type="ARBA" id="ARBA00022448"/>
    </source>
</evidence>
<dbReference type="PROSITE" id="PS51352">
    <property type="entry name" value="THIOREDOXIN_2"/>
    <property type="match status" value="1"/>
</dbReference>
<dbReference type="Proteomes" id="UP000315724">
    <property type="component" value="Chromosome"/>
</dbReference>
<keyword evidence="2" id="KW-0813">Transport</keyword>
<dbReference type="InterPro" id="IPR013766">
    <property type="entry name" value="Thioredoxin_domain"/>
</dbReference>
<keyword evidence="4" id="KW-1015">Disulfide bond</keyword>
<dbReference type="KEGG" id="tpol:Mal48_14240"/>
<proteinExistence type="inferred from homology"/>
<evidence type="ECO:0000259" key="8">
    <source>
        <dbReference type="PROSITE" id="PS51352"/>
    </source>
</evidence>
<dbReference type="NCBIfam" id="TIGR01068">
    <property type="entry name" value="thioredoxin"/>
    <property type="match status" value="1"/>
</dbReference>
<protein>
    <recommendedName>
        <fullName evidence="6">Thioredoxin</fullName>
    </recommendedName>
</protein>
<dbReference type="PRINTS" id="PR00421">
    <property type="entry name" value="THIOREDOXIN"/>
</dbReference>
<keyword evidence="7" id="KW-0472">Membrane</keyword>
<dbReference type="PANTHER" id="PTHR45663:SF11">
    <property type="entry name" value="GEO12009P1"/>
    <property type="match status" value="1"/>
</dbReference>
<dbReference type="GO" id="GO:0005737">
    <property type="term" value="C:cytoplasm"/>
    <property type="evidence" value="ECO:0007669"/>
    <property type="project" value="TreeGrafter"/>
</dbReference>
<name>A0A517QKL5_9PLAN</name>
<keyword evidence="3" id="KW-0249">Electron transport</keyword>
<dbReference type="GO" id="GO:0015035">
    <property type="term" value="F:protein-disulfide reductase activity"/>
    <property type="evidence" value="ECO:0007669"/>
    <property type="project" value="UniProtKB-UniRule"/>
</dbReference>
<dbReference type="SUPFAM" id="SSF52833">
    <property type="entry name" value="Thioredoxin-like"/>
    <property type="match status" value="1"/>
</dbReference>
<sequence>MVERIILLVAAVFVGLLFLYAVVMAPQDRDRKGVSADKIVQETPKTPPDDEWFQETVINSDIPVLVDFKADWCGPCKLLHPHLVQLEEEYAGRLKVVKVDVDEKKAIAKHYEASSIPTILFFVDGVAVDGFVGYRDYDEIEEIALKYLTDESADVSMIGTPETSEFVLTAN</sequence>
<dbReference type="InterPro" id="IPR036249">
    <property type="entry name" value="Thioredoxin-like_sf"/>
</dbReference>
<evidence type="ECO:0000313" key="9">
    <source>
        <dbReference type="EMBL" id="QDT32182.1"/>
    </source>
</evidence>
<keyword evidence="7" id="KW-1133">Transmembrane helix</keyword>
<dbReference type="CDD" id="cd02947">
    <property type="entry name" value="TRX_family"/>
    <property type="match status" value="1"/>
</dbReference>
<comment type="similarity">
    <text evidence="1">Belongs to the thioredoxin family.</text>
</comment>
<dbReference type="Pfam" id="PF00085">
    <property type="entry name" value="Thioredoxin"/>
    <property type="match status" value="1"/>
</dbReference>
<accession>A0A517QKL5</accession>
<evidence type="ECO:0000256" key="6">
    <source>
        <dbReference type="NCBIfam" id="TIGR01068"/>
    </source>
</evidence>
<keyword evidence="7" id="KW-0812">Transmembrane</keyword>
<evidence type="ECO:0000313" key="10">
    <source>
        <dbReference type="Proteomes" id="UP000315724"/>
    </source>
</evidence>
<organism evidence="9 10">
    <name type="scientific">Thalassoglobus polymorphus</name>
    <dbReference type="NCBI Taxonomy" id="2527994"/>
    <lineage>
        <taxon>Bacteria</taxon>
        <taxon>Pseudomonadati</taxon>
        <taxon>Planctomycetota</taxon>
        <taxon>Planctomycetia</taxon>
        <taxon>Planctomycetales</taxon>
        <taxon>Planctomycetaceae</taxon>
        <taxon>Thalassoglobus</taxon>
    </lineage>
</organism>